<dbReference type="GO" id="GO:0006289">
    <property type="term" value="P:nucleotide-excision repair"/>
    <property type="evidence" value="ECO:0007669"/>
    <property type="project" value="InterPro"/>
</dbReference>
<evidence type="ECO:0000256" key="13">
    <source>
        <dbReference type="ARBA" id="ARBA00023204"/>
    </source>
</evidence>
<evidence type="ECO:0000256" key="1">
    <source>
        <dbReference type="ARBA" id="ARBA00004496"/>
    </source>
</evidence>
<dbReference type="SUPFAM" id="SSF52540">
    <property type="entry name" value="P-loop containing nucleoside triphosphate hydrolases"/>
    <property type="match status" value="2"/>
</dbReference>
<sequence>MHILDERMEQPLQKRAVSPLVARILRKPAVKTGQSPVHRAEAASDATSLSLDMIRVRGARQHNLRNVHIDIPRNKFVVLTGVSGSGKSSLAFDTIYAEGQRRYVESLSPFIRHYMEKVERPQVDWIYGLSPAIAIEQKTVSRNPRSTVGTITEIINYIRLLYSRVGLMHCTRCGSEISRWSATEMTRRLSELPAGTAFSLYAYPEQLVTHEMVPATELPQWREKLLKRVRAALKLGKGAVRIDLPAGERIFLGEQAICPLCGFRIPFLSSQHFSPTAPAGMCVECNGLGVRLEVDPALIVEDPTRSVLDGALRWYGDLRKKMSFARGELESIAQHYQTSLELPWQELPERMREAILFGSGEEKLHIRSVLQSSQRAYEKHGSLPGLVSEIMRLYRQTTSEKTRKWCSSFMSQRTCVACQGTGLMAEARAVTLAGRNIIEVSALAIDEVLAWLDHLSAQLDPEALLIADEIIQECRQRLRFLLDVGLHYLTLSRPAPTLSGGEGQRLRLASQLGSRLTGVLYVLDEPSIGLHQRDQQTLLHMLKRLRDLGNTVLVVEHDEETMRQADWLIDVGPGAGIQGGQIIAAGTPEQVAHHPNSLTGRYLRGDVRIVSPRQERRHPVHGWLSLEGARLHNLKGETARFPLGLFTCVTGVSGGGKSSLINGTLYPALAHHLHQSSEVAGPYERLKGAEQLKKVITITQEPIGRTPRSNPATYTGIFDEIRALFAGTELARQRHYKADRFSFNVEGGRCETCKGQGQIAIDMHFLADVWIPCKDCEGSRFKSETLEIRYRGKNIAEVLAMDVEEALRFFSDSPKITRVLRTLQDVGLGYIGLGQSAMTFSGGEAQRIKLARELSSPETGNTLYILDEPTTGLHFADVQRLLDVLHRLVDAGNTVIVIEHNMDVVKTADWVLDMGPEGGASGGHIIAEGTPEAVARCAESVTGRFLRI</sequence>
<dbReference type="PROSITE" id="PS00211">
    <property type="entry name" value="ABC_TRANSPORTER_1"/>
    <property type="match status" value="1"/>
</dbReference>
<proteinExistence type="inferred from homology"/>
<evidence type="ECO:0000256" key="12">
    <source>
        <dbReference type="ARBA" id="ARBA00023125"/>
    </source>
</evidence>
<name>A0A455SM40_9CHLR</name>
<evidence type="ECO:0000256" key="11">
    <source>
        <dbReference type="ARBA" id="ARBA00022881"/>
    </source>
</evidence>
<evidence type="ECO:0000256" key="5">
    <source>
        <dbReference type="ARBA" id="ARBA00022741"/>
    </source>
</evidence>
<dbReference type="AlphaFoldDB" id="A0A455SM40"/>
<dbReference type="Gene3D" id="1.20.1580.10">
    <property type="entry name" value="ABC transporter ATPase like domain"/>
    <property type="match status" value="2"/>
</dbReference>
<dbReference type="InterPro" id="IPR004602">
    <property type="entry name" value="UvrA"/>
</dbReference>
<dbReference type="InterPro" id="IPR017871">
    <property type="entry name" value="ABC_transporter-like_CS"/>
</dbReference>
<evidence type="ECO:0000259" key="17">
    <source>
        <dbReference type="PROSITE" id="PS50893"/>
    </source>
</evidence>
<dbReference type="GO" id="GO:0009380">
    <property type="term" value="C:excinuclease repair complex"/>
    <property type="evidence" value="ECO:0007669"/>
    <property type="project" value="InterPro"/>
</dbReference>
<evidence type="ECO:0000256" key="9">
    <source>
        <dbReference type="ARBA" id="ARBA00022833"/>
    </source>
</evidence>
<dbReference type="GO" id="GO:0005524">
    <property type="term" value="F:ATP binding"/>
    <property type="evidence" value="ECO:0007669"/>
    <property type="project" value="UniProtKB-KW"/>
</dbReference>
<keyword evidence="12" id="KW-0238">DNA-binding</keyword>
<keyword evidence="3" id="KW-0479">Metal-binding</keyword>
<dbReference type="GO" id="GO:0005737">
    <property type="term" value="C:cytoplasm"/>
    <property type="evidence" value="ECO:0007669"/>
    <property type="project" value="UniProtKB-SubCell"/>
</dbReference>
<dbReference type="PANTHER" id="PTHR43152">
    <property type="entry name" value="UVRABC SYSTEM PROTEIN A"/>
    <property type="match status" value="1"/>
</dbReference>
<evidence type="ECO:0000256" key="14">
    <source>
        <dbReference type="ARBA" id="ARBA00038000"/>
    </source>
</evidence>
<keyword evidence="6" id="KW-0227">DNA damage</keyword>
<evidence type="ECO:0000256" key="15">
    <source>
        <dbReference type="ARBA" id="ARBA00039316"/>
    </source>
</evidence>
<comment type="subcellular location">
    <subcellularLocation>
        <location evidence="1">Cytoplasm</location>
    </subcellularLocation>
</comment>
<dbReference type="EMBL" id="AP019376">
    <property type="protein sequence ID" value="BBH86154.1"/>
    <property type="molecule type" value="Genomic_DNA"/>
</dbReference>
<dbReference type="Gene3D" id="1.10.8.280">
    <property type="entry name" value="ABC transporter ATPase domain-like"/>
    <property type="match status" value="1"/>
</dbReference>
<dbReference type="InterPro" id="IPR013815">
    <property type="entry name" value="ATP_grasp_subdomain_1"/>
</dbReference>
<keyword evidence="10" id="KW-0067">ATP-binding</keyword>
<feature type="domain" description="ABC transporter" evidence="17">
    <location>
        <begin position="607"/>
        <end position="941"/>
    </location>
</feature>
<evidence type="ECO:0000256" key="3">
    <source>
        <dbReference type="ARBA" id="ARBA00022723"/>
    </source>
</evidence>
<dbReference type="Gene3D" id="3.30.1490.20">
    <property type="entry name" value="ATP-grasp fold, A domain"/>
    <property type="match status" value="1"/>
</dbReference>
<accession>A0A455SM40</accession>
<evidence type="ECO:0000256" key="2">
    <source>
        <dbReference type="ARBA" id="ARBA00022490"/>
    </source>
</evidence>
<keyword evidence="5" id="KW-0547">Nucleotide-binding</keyword>
<keyword evidence="2" id="KW-0963">Cytoplasm</keyword>
<dbReference type="GO" id="GO:0003677">
    <property type="term" value="F:DNA binding"/>
    <property type="evidence" value="ECO:0007669"/>
    <property type="project" value="UniProtKB-KW"/>
</dbReference>
<keyword evidence="7" id="KW-0228">DNA excision</keyword>
<evidence type="ECO:0000256" key="6">
    <source>
        <dbReference type="ARBA" id="ARBA00022763"/>
    </source>
</evidence>
<protein>
    <recommendedName>
        <fullName evidence="15">UvrABC system protein A</fullName>
    </recommendedName>
    <alternativeName>
        <fullName evidence="16">Excinuclease ABC subunit A</fullName>
    </alternativeName>
</protein>
<dbReference type="NCBIfam" id="TIGR00630">
    <property type="entry name" value="uvra"/>
    <property type="match status" value="1"/>
</dbReference>
<evidence type="ECO:0000256" key="10">
    <source>
        <dbReference type="ARBA" id="ARBA00022840"/>
    </source>
</evidence>
<keyword evidence="9" id="KW-0862">Zinc</keyword>
<keyword evidence="13" id="KW-0234">DNA repair</keyword>
<keyword evidence="11" id="KW-0267">Excision nuclease</keyword>
<keyword evidence="4" id="KW-0677">Repeat</keyword>
<evidence type="ECO:0000256" key="8">
    <source>
        <dbReference type="ARBA" id="ARBA00022771"/>
    </source>
</evidence>
<dbReference type="InterPro" id="IPR027417">
    <property type="entry name" value="P-loop_NTPase"/>
</dbReference>
<dbReference type="GO" id="GO:0016887">
    <property type="term" value="F:ATP hydrolysis activity"/>
    <property type="evidence" value="ECO:0007669"/>
    <property type="project" value="InterPro"/>
</dbReference>
<dbReference type="PANTHER" id="PTHR43152:SF3">
    <property type="entry name" value="UVRABC SYSTEM PROTEIN A"/>
    <property type="match status" value="1"/>
</dbReference>
<dbReference type="InterPro" id="IPR041552">
    <property type="entry name" value="UvrA_DNA-bd"/>
</dbReference>
<keyword evidence="8" id="KW-0863">Zinc-finger</keyword>
<evidence type="ECO:0000256" key="16">
    <source>
        <dbReference type="ARBA" id="ARBA00042156"/>
    </source>
</evidence>
<dbReference type="InterPro" id="IPR003439">
    <property type="entry name" value="ABC_transporter-like_ATP-bd"/>
</dbReference>
<dbReference type="GO" id="GO:0008270">
    <property type="term" value="F:zinc ion binding"/>
    <property type="evidence" value="ECO:0007669"/>
    <property type="project" value="UniProtKB-KW"/>
</dbReference>
<dbReference type="Pfam" id="PF17755">
    <property type="entry name" value="UvrA_DNA-bind"/>
    <property type="match status" value="1"/>
</dbReference>
<gene>
    <name evidence="18" type="primary">uvrA_1</name>
    <name evidence="18" type="ORF">KTC_09050</name>
</gene>
<reference evidence="18" key="1">
    <citation type="submission" date="2018-12" db="EMBL/GenBank/DDBJ databases">
        <title>Novel natural products biosynthetic potential of the class Ktedonobacteria.</title>
        <authorList>
            <person name="Zheng Y."/>
            <person name="Saitou A."/>
            <person name="Wang C.M."/>
            <person name="Toyoda A."/>
            <person name="Minakuchi Y."/>
            <person name="Sekiguchi Y."/>
            <person name="Ueda K."/>
            <person name="Takano H."/>
            <person name="Sakai Y."/>
            <person name="Yokota A."/>
            <person name="Yabe S."/>
        </authorList>
    </citation>
    <scope>NUCLEOTIDE SEQUENCE</scope>
    <source>
        <strain evidence="18">COM3</strain>
    </source>
</reference>
<organism evidence="18">
    <name type="scientific">Thermosporothrix sp. COM3</name>
    <dbReference type="NCBI Taxonomy" id="2490863"/>
    <lineage>
        <taxon>Bacteria</taxon>
        <taxon>Bacillati</taxon>
        <taxon>Chloroflexota</taxon>
        <taxon>Ktedonobacteria</taxon>
        <taxon>Ktedonobacterales</taxon>
        <taxon>Thermosporotrichaceae</taxon>
        <taxon>Thermosporothrix</taxon>
    </lineage>
</organism>
<dbReference type="Gene3D" id="3.40.50.300">
    <property type="entry name" value="P-loop containing nucleotide triphosphate hydrolases"/>
    <property type="match status" value="2"/>
</dbReference>
<evidence type="ECO:0000313" key="18">
    <source>
        <dbReference type="EMBL" id="BBH86154.1"/>
    </source>
</evidence>
<dbReference type="GO" id="GO:0004518">
    <property type="term" value="F:nuclease activity"/>
    <property type="evidence" value="ECO:0007669"/>
    <property type="project" value="UniProtKB-KW"/>
</dbReference>
<evidence type="ECO:0000256" key="4">
    <source>
        <dbReference type="ARBA" id="ARBA00022737"/>
    </source>
</evidence>
<evidence type="ECO:0000256" key="7">
    <source>
        <dbReference type="ARBA" id="ARBA00022769"/>
    </source>
</evidence>
<comment type="similarity">
    <text evidence="14">Belongs to the ABC transporter superfamily. UvrA family.</text>
</comment>
<dbReference type="PROSITE" id="PS50893">
    <property type="entry name" value="ABC_TRANSPORTER_2"/>
    <property type="match status" value="1"/>
</dbReference>
<dbReference type="CDD" id="cd03271">
    <property type="entry name" value="ABC_UvrA_II"/>
    <property type="match status" value="1"/>
</dbReference>